<feature type="region of interest" description="Disordered" evidence="1">
    <location>
        <begin position="245"/>
        <end position="276"/>
    </location>
</feature>
<feature type="compositionally biased region" description="Polar residues" evidence="1">
    <location>
        <begin position="320"/>
        <end position="339"/>
    </location>
</feature>
<feature type="compositionally biased region" description="Basic and acidic residues" evidence="1">
    <location>
        <begin position="165"/>
        <end position="190"/>
    </location>
</feature>
<feature type="compositionally biased region" description="Polar residues" evidence="1">
    <location>
        <begin position="411"/>
        <end position="437"/>
    </location>
</feature>
<evidence type="ECO:0000313" key="3">
    <source>
        <dbReference type="Proteomes" id="UP000319663"/>
    </source>
</evidence>
<dbReference type="EMBL" id="VIFY01000018">
    <property type="protein sequence ID" value="TQB75553.1"/>
    <property type="molecule type" value="Genomic_DNA"/>
</dbReference>
<dbReference type="Proteomes" id="UP000319663">
    <property type="component" value="Unassembled WGS sequence"/>
</dbReference>
<feature type="compositionally biased region" description="Basic and acidic residues" evidence="1">
    <location>
        <begin position="200"/>
        <end position="222"/>
    </location>
</feature>
<dbReference type="STRING" id="5098.A0A507R3T0"/>
<evidence type="ECO:0000313" key="2">
    <source>
        <dbReference type="EMBL" id="TQB75553.1"/>
    </source>
</evidence>
<reference evidence="2 3" key="1">
    <citation type="submission" date="2019-06" db="EMBL/GenBank/DDBJ databases">
        <title>Wine fermentation using esterase from Monascus purpureus.</title>
        <authorList>
            <person name="Geng C."/>
            <person name="Zhang Y."/>
        </authorList>
    </citation>
    <scope>NUCLEOTIDE SEQUENCE [LARGE SCALE GENOMIC DNA]</scope>
    <source>
        <strain evidence="2">HQ1</strain>
    </source>
</reference>
<feature type="region of interest" description="Disordered" evidence="1">
    <location>
        <begin position="165"/>
        <end position="222"/>
    </location>
</feature>
<feature type="compositionally biased region" description="Basic and acidic residues" evidence="1">
    <location>
        <begin position="245"/>
        <end position="273"/>
    </location>
</feature>
<organism evidence="2 3">
    <name type="scientific">Monascus purpureus</name>
    <name type="common">Red mold</name>
    <name type="synonym">Monascus anka</name>
    <dbReference type="NCBI Taxonomy" id="5098"/>
    <lineage>
        <taxon>Eukaryota</taxon>
        <taxon>Fungi</taxon>
        <taxon>Dikarya</taxon>
        <taxon>Ascomycota</taxon>
        <taxon>Pezizomycotina</taxon>
        <taxon>Eurotiomycetes</taxon>
        <taxon>Eurotiomycetidae</taxon>
        <taxon>Eurotiales</taxon>
        <taxon>Aspergillaceae</taxon>
        <taxon>Monascus</taxon>
    </lineage>
</organism>
<accession>A0A507R3T0</accession>
<gene>
    <name evidence="2" type="ORF">MPDQ_002517</name>
</gene>
<feature type="compositionally biased region" description="Basic and acidic residues" evidence="1">
    <location>
        <begin position="389"/>
        <end position="401"/>
    </location>
</feature>
<name>A0A507R3T0_MONPU</name>
<sequence>MAPQQGSFYDYEVSFQTAYLEKEYENTLGHTVHLLDSEKIRIQCMEKLLLMFENDGLQFQLDQANEFIKTAAASDAWNQLHESRKEIKALQAIVQASSHEIESLQKELASLRGNYSLEHNKLFEEKARLAKDLSTAQEELEKLKTHSASRAALLVGQEDLEKRLKSAETQLENEKNAHERAQTKVSRQAEEITTLSGQLEKTREELVEESRTRERQQQSMEHKLLDWETERARFEAQLESLEKKLRSTEDRLQESKDEFQRHRGHKRKDEGRDPAAWTHKIPLQGAAAHHFNPDLTIATPGAVQVREKTKRSSALPGDKSNFSITPFLNRTNRNLDSPMTSADEMDELDTVILNDNIGTPSTSVGTFEAKNKERRLDKMLAAQSLPQDRGQRFPDSHRRVSPEVSVKGVSSELSRNIDSEQQLTGPNTLHNKFSSQLPAKPKRRRLGAQRDKNIFDDDDDGLSEPRQPVQKLAIHGGLSSSTSAGDRLRQNHGFDISMGFSPLKRDKRRS</sequence>
<protein>
    <submittedName>
        <fullName evidence="2">Uncharacterized protein</fullName>
    </submittedName>
</protein>
<comment type="caution">
    <text evidence="2">The sequence shown here is derived from an EMBL/GenBank/DDBJ whole genome shotgun (WGS) entry which is preliminary data.</text>
</comment>
<keyword evidence="3" id="KW-1185">Reference proteome</keyword>
<proteinExistence type="predicted"/>
<feature type="region of interest" description="Disordered" evidence="1">
    <location>
        <begin position="298"/>
        <end position="339"/>
    </location>
</feature>
<feature type="region of interest" description="Disordered" evidence="1">
    <location>
        <begin position="382"/>
        <end position="510"/>
    </location>
</feature>
<dbReference type="OrthoDB" id="20105at2759"/>
<evidence type="ECO:0000256" key="1">
    <source>
        <dbReference type="SAM" id="MobiDB-lite"/>
    </source>
</evidence>
<dbReference type="AlphaFoldDB" id="A0A507R3T0"/>